<dbReference type="Proteomes" id="UP000471751">
    <property type="component" value="Unassembled WGS sequence"/>
</dbReference>
<dbReference type="RefSeq" id="WP_163931329.1">
    <property type="nucleotide sequence ID" value="NZ_BMQU01000008.1"/>
</dbReference>
<name>A0A6I5RL93_9PSED</name>
<keyword evidence="2" id="KW-1185">Reference proteome</keyword>
<dbReference type="AlphaFoldDB" id="A0A6I5RL93"/>
<dbReference type="EMBL" id="JAAHBT010000002">
    <property type="protein sequence ID" value="NES08541.1"/>
    <property type="molecule type" value="Genomic_DNA"/>
</dbReference>
<comment type="caution">
    <text evidence="1">The sequence shown here is derived from an EMBL/GenBank/DDBJ whole genome shotgun (WGS) entry which is preliminary data.</text>
</comment>
<accession>A0A6I5RL93</accession>
<sequence length="197" mass="21422">MPTDKQLSFTANMLINGHSLIALDEATDRPVIVPHHARPEGLEISQALGALGGTDEDWEQDRNDGLIDFHVVSDVSPTEFYFRHSEGLYRLYVRSGKYLNHGVFMTAEGIPQACPIDGVDPCAWQLRHAHNNQAVDLSNLPTDFAMISLEEAATGASLSMTLIGQGNGGYLTAGYAPSGTKLRLNILARDVDWLSAS</sequence>
<reference evidence="1 2" key="1">
    <citation type="submission" date="2020-02" db="EMBL/GenBank/DDBJ databases">
        <title>Broccoli isolated Pseudomonas sp.</title>
        <authorList>
            <person name="Fujikawa T."/>
            <person name="Sawada H."/>
        </authorList>
    </citation>
    <scope>NUCLEOTIDE SEQUENCE [LARGE SCALE GENOMIC DNA]</scope>
    <source>
        <strain evidence="1 2">JCM 32154</strain>
    </source>
</reference>
<organism evidence="1 2">
    <name type="scientific">Pseudomonas laurentiana</name>
    <dbReference type="NCBI Taxonomy" id="2364649"/>
    <lineage>
        <taxon>Bacteria</taxon>
        <taxon>Pseudomonadati</taxon>
        <taxon>Pseudomonadota</taxon>
        <taxon>Gammaproteobacteria</taxon>
        <taxon>Pseudomonadales</taxon>
        <taxon>Pseudomonadaceae</taxon>
        <taxon>Pseudomonas</taxon>
    </lineage>
</organism>
<evidence type="ECO:0000313" key="2">
    <source>
        <dbReference type="Proteomes" id="UP000471751"/>
    </source>
</evidence>
<protein>
    <submittedName>
        <fullName evidence="1">Uncharacterized protein</fullName>
    </submittedName>
</protein>
<proteinExistence type="predicted"/>
<evidence type="ECO:0000313" key="1">
    <source>
        <dbReference type="EMBL" id="NES08541.1"/>
    </source>
</evidence>
<gene>
    <name evidence="1" type="ORF">G3O07_00420</name>
</gene>